<accession>A0A6N2KUL8</accession>
<name>A0A6N2KUL8_SALVM</name>
<protein>
    <submittedName>
        <fullName evidence="1">Uncharacterized protein</fullName>
    </submittedName>
</protein>
<reference evidence="1" key="1">
    <citation type="submission" date="2019-03" db="EMBL/GenBank/DDBJ databases">
        <authorList>
            <person name="Mank J."/>
            <person name="Almeida P."/>
        </authorList>
    </citation>
    <scope>NUCLEOTIDE SEQUENCE</scope>
    <source>
        <strain evidence="1">78183</strain>
    </source>
</reference>
<sequence>MEDDVLNLFRKMSMRTRKIAPNMEAALASNDNRTHVSAAFARLDALENDYTGMEAVEAVDDNDEVYIQKKQKGTKCKTRQAKALENVSKAP</sequence>
<organism evidence="1">
    <name type="scientific">Salix viminalis</name>
    <name type="common">Common osier</name>
    <name type="synonym">Basket willow</name>
    <dbReference type="NCBI Taxonomy" id="40686"/>
    <lineage>
        <taxon>Eukaryota</taxon>
        <taxon>Viridiplantae</taxon>
        <taxon>Streptophyta</taxon>
        <taxon>Embryophyta</taxon>
        <taxon>Tracheophyta</taxon>
        <taxon>Spermatophyta</taxon>
        <taxon>Magnoliopsida</taxon>
        <taxon>eudicotyledons</taxon>
        <taxon>Gunneridae</taxon>
        <taxon>Pentapetalae</taxon>
        <taxon>rosids</taxon>
        <taxon>fabids</taxon>
        <taxon>Malpighiales</taxon>
        <taxon>Salicaceae</taxon>
        <taxon>Saliceae</taxon>
        <taxon>Salix</taxon>
    </lineage>
</organism>
<proteinExistence type="predicted"/>
<dbReference type="EMBL" id="CAADRP010000458">
    <property type="protein sequence ID" value="VFU28792.1"/>
    <property type="molecule type" value="Genomic_DNA"/>
</dbReference>
<gene>
    <name evidence="1" type="ORF">SVIM_LOCUS98025</name>
</gene>
<evidence type="ECO:0000313" key="1">
    <source>
        <dbReference type="EMBL" id="VFU28792.1"/>
    </source>
</evidence>
<dbReference type="AlphaFoldDB" id="A0A6N2KUL8"/>